<evidence type="ECO:0000259" key="5">
    <source>
        <dbReference type="PROSITE" id="PS51462"/>
    </source>
</evidence>
<dbReference type="Proteomes" id="UP000004382">
    <property type="component" value="Unassembled WGS sequence"/>
</dbReference>
<dbReference type="GO" id="GO:0016462">
    <property type="term" value="F:pyrophosphatase activity"/>
    <property type="evidence" value="ECO:0007669"/>
    <property type="project" value="InterPro"/>
</dbReference>
<evidence type="ECO:0000256" key="4">
    <source>
        <dbReference type="ARBA" id="ARBA00022842"/>
    </source>
</evidence>
<proteinExistence type="predicted"/>
<evidence type="ECO:0000313" key="6">
    <source>
        <dbReference type="EMBL" id="EHP92283.1"/>
    </source>
</evidence>
<dbReference type="RefSeq" id="WP_003600569.1">
    <property type="nucleotide sequence ID" value="NZ_AGJK01000069.1"/>
</dbReference>
<dbReference type="GO" id="GO:0046872">
    <property type="term" value="F:metal ion binding"/>
    <property type="evidence" value="ECO:0007669"/>
    <property type="project" value="UniProtKB-KW"/>
</dbReference>
<dbReference type="AlphaFoldDB" id="H1KJN8"/>
<dbReference type="InterPro" id="IPR047198">
    <property type="entry name" value="DDP-like_NUDIX"/>
</dbReference>
<dbReference type="GO" id="GO:0005737">
    <property type="term" value="C:cytoplasm"/>
    <property type="evidence" value="ECO:0007669"/>
    <property type="project" value="TreeGrafter"/>
</dbReference>
<accession>H1KJN8</accession>
<name>H1KJN8_METEX</name>
<protein>
    <submittedName>
        <fullName evidence="6">NUDIX hydrolase</fullName>
    </submittedName>
</protein>
<dbReference type="CDD" id="cd04666">
    <property type="entry name" value="NUDIX_DIPP2_like_Nudt4"/>
    <property type="match status" value="1"/>
</dbReference>
<dbReference type="EMBL" id="AGJK01000069">
    <property type="protein sequence ID" value="EHP92283.1"/>
    <property type="molecule type" value="Genomic_DNA"/>
</dbReference>
<evidence type="ECO:0000256" key="3">
    <source>
        <dbReference type="ARBA" id="ARBA00022801"/>
    </source>
</evidence>
<dbReference type="InterPro" id="IPR000086">
    <property type="entry name" value="NUDIX_hydrolase_dom"/>
</dbReference>
<dbReference type="Pfam" id="PF00293">
    <property type="entry name" value="NUDIX"/>
    <property type="match status" value="1"/>
</dbReference>
<sequence>MPKQKKSPSKLKTGKKVSQKILRQVASLPLRRSKDGKIEVLLVTSRETRRWIIPKGWPMKGKKQHEAAAIEAEEEAGVIGNASKKAVGYYFYGKRRASGQVKVCRVSVYLLTAVRELDNWPEKNQRDSRWVSTEIAAEMVQEFELAELIRNIGTIQHPSIEVVAQGD</sequence>
<dbReference type="PROSITE" id="PS51462">
    <property type="entry name" value="NUDIX"/>
    <property type="match status" value="1"/>
</dbReference>
<gene>
    <name evidence="6" type="ORF">MetexDRAFT_2850</name>
</gene>
<dbReference type="PANTHER" id="PTHR12629:SF0">
    <property type="entry name" value="DIPHOSPHOINOSITOL-POLYPHOSPHATE DIPHOSPHATASE"/>
    <property type="match status" value="1"/>
</dbReference>
<reference evidence="6 7" key="1">
    <citation type="submission" date="2011-09" db="EMBL/GenBank/DDBJ databases">
        <title>The draft genome of Methylobacterium extorquens DSM 13060.</title>
        <authorList>
            <consortium name="US DOE Joint Genome Institute (JGI-PGF)"/>
            <person name="Lucas S."/>
            <person name="Han J."/>
            <person name="Lapidus A."/>
            <person name="Cheng J.-F."/>
            <person name="Goodwin L."/>
            <person name="Pitluck S."/>
            <person name="Peters L."/>
            <person name="Land M.L."/>
            <person name="Hauser L."/>
            <person name="Koskimaki J."/>
            <person name="Halonen O."/>
            <person name="Pirttila A."/>
            <person name="Frank C."/>
            <person name="Woyke T.J."/>
        </authorList>
    </citation>
    <scope>NUCLEOTIDE SEQUENCE [LARGE SCALE GENOMIC DNA]</scope>
    <source>
        <strain evidence="6 7">DSM 13060</strain>
    </source>
</reference>
<keyword evidence="4" id="KW-0460">Magnesium</keyword>
<dbReference type="InterPro" id="IPR015797">
    <property type="entry name" value="NUDIX_hydrolase-like_dom_sf"/>
</dbReference>
<evidence type="ECO:0000256" key="2">
    <source>
        <dbReference type="ARBA" id="ARBA00022723"/>
    </source>
</evidence>
<comment type="cofactor">
    <cofactor evidence="1">
        <name>Mg(2+)</name>
        <dbReference type="ChEBI" id="CHEBI:18420"/>
    </cofactor>
</comment>
<evidence type="ECO:0000313" key="7">
    <source>
        <dbReference type="Proteomes" id="UP000004382"/>
    </source>
</evidence>
<dbReference type="PANTHER" id="PTHR12629">
    <property type="entry name" value="DIPHOSPHOINOSITOL POLYPHOSPHATE PHOSPHOHYDROLASE"/>
    <property type="match status" value="1"/>
</dbReference>
<feature type="domain" description="Nudix hydrolase" evidence="5">
    <location>
        <begin position="21"/>
        <end position="153"/>
    </location>
</feature>
<evidence type="ECO:0000256" key="1">
    <source>
        <dbReference type="ARBA" id="ARBA00001946"/>
    </source>
</evidence>
<keyword evidence="3 6" id="KW-0378">Hydrolase</keyword>
<dbReference type="SUPFAM" id="SSF55811">
    <property type="entry name" value="Nudix"/>
    <property type="match status" value="1"/>
</dbReference>
<organism evidence="6 7">
    <name type="scientific">Methylorubrum extorquens DSM 13060</name>
    <dbReference type="NCBI Taxonomy" id="882800"/>
    <lineage>
        <taxon>Bacteria</taxon>
        <taxon>Pseudomonadati</taxon>
        <taxon>Pseudomonadota</taxon>
        <taxon>Alphaproteobacteria</taxon>
        <taxon>Hyphomicrobiales</taxon>
        <taxon>Methylobacteriaceae</taxon>
        <taxon>Methylorubrum</taxon>
    </lineage>
</organism>
<dbReference type="Gene3D" id="3.90.79.10">
    <property type="entry name" value="Nucleoside Triphosphate Pyrophosphohydrolase"/>
    <property type="match status" value="1"/>
</dbReference>
<keyword evidence="2" id="KW-0479">Metal-binding</keyword>
<comment type="caution">
    <text evidence="6">The sequence shown here is derived from an EMBL/GenBank/DDBJ whole genome shotgun (WGS) entry which is preliminary data.</text>
</comment>